<keyword evidence="2" id="KW-1185">Reference proteome</keyword>
<evidence type="ECO:0000313" key="1">
    <source>
        <dbReference type="EMBL" id="CAE7770734.1"/>
    </source>
</evidence>
<accession>A0A812Y3C3</accession>
<reference evidence="1" key="1">
    <citation type="submission" date="2021-02" db="EMBL/GenBank/DDBJ databases">
        <authorList>
            <person name="Dougan E. K."/>
            <person name="Rhodes N."/>
            <person name="Thang M."/>
            <person name="Chan C."/>
        </authorList>
    </citation>
    <scope>NUCLEOTIDE SEQUENCE</scope>
</reference>
<proteinExistence type="predicted"/>
<sequence length="355" mass="40143">HKLVVAGDMNCNLDHVPTCTGTGMLAPSAVSPDREDLVAILVDFRLRAVNTYGRRGGCTYVHDGYKPARKSFIDYILVRQKGLGKHQAGIIRDWQVARWRQGGRHMPSWTTAQLRTKDGRLMTPAEEAEALCCFWKEVNGGEPPRQVEQLQGYDISKEEVVDALQQLRANKSAPQHCAPHAFWKLAAEQMADYMEAKVFQRWRTGQNATPADWAAAWLVFLSKPGKANDDPKSLRSISLLDPMGKAICGGLQISVDFSQAFDRADRRLFIEAMDYLEVPQELGDLIMRWVRATTFQYTKQMRNVPISQCRVFVRDASLVRPYGAVSLHTFCIDLIRLWAINGVNNIWLALLMTYT</sequence>
<comment type="caution">
    <text evidence="1">The sequence shown here is derived from an EMBL/GenBank/DDBJ whole genome shotgun (WGS) entry which is preliminary data.</text>
</comment>
<evidence type="ECO:0000313" key="2">
    <source>
        <dbReference type="Proteomes" id="UP000649617"/>
    </source>
</evidence>
<protein>
    <submittedName>
        <fullName evidence="1">Pol protein</fullName>
    </submittedName>
</protein>
<dbReference type="EMBL" id="CAJNIZ010047561">
    <property type="protein sequence ID" value="CAE7770734.1"/>
    <property type="molecule type" value="Genomic_DNA"/>
</dbReference>
<feature type="non-terminal residue" evidence="1">
    <location>
        <position position="355"/>
    </location>
</feature>
<dbReference type="OrthoDB" id="419266at2759"/>
<dbReference type="AlphaFoldDB" id="A0A812Y3C3"/>
<name>A0A812Y3C3_SYMPI</name>
<dbReference type="Proteomes" id="UP000649617">
    <property type="component" value="Unassembled WGS sequence"/>
</dbReference>
<organism evidence="1 2">
    <name type="scientific">Symbiodinium pilosum</name>
    <name type="common">Dinoflagellate</name>
    <dbReference type="NCBI Taxonomy" id="2952"/>
    <lineage>
        <taxon>Eukaryota</taxon>
        <taxon>Sar</taxon>
        <taxon>Alveolata</taxon>
        <taxon>Dinophyceae</taxon>
        <taxon>Suessiales</taxon>
        <taxon>Symbiodiniaceae</taxon>
        <taxon>Symbiodinium</taxon>
    </lineage>
</organism>
<gene>
    <name evidence="1" type="primary">pol</name>
    <name evidence="1" type="ORF">SPIL2461_LOCUS22702</name>
</gene>